<dbReference type="GO" id="GO:0008270">
    <property type="term" value="F:zinc ion binding"/>
    <property type="evidence" value="ECO:0007669"/>
    <property type="project" value="TreeGrafter"/>
</dbReference>
<evidence type="ECO:0000256" key="1">
    <source>
        <dbReference type="ARBA" id="ARBA00022723"/>
    </source>
</evidence>
<evidence type="ECO:0000256" key="4">
    <source>
        <dbReference type="SAM" id="MobiDB-lite"/>
    </source>
</evidence>
<accession>A0A834CGQ3</accession>
<keyword evidence="3" id="KW-0440">LIM domain</keyword>
<name>A0A834CGQ3_ORYME</name>
<evidence type="ECO:0000256" key="2">
    <source>
        <dbReference type="ARBA" id="ARBA00022833"/>
    </source>
</evidence>
<evidence type="ECO:0000313" key="7">
    <source>
        <dbReference type="Proteomes" id="UP000646548"/>
    </source>
</evidence>
<dbReference type="GO" id="GO:0008630">
    <property type="term" value="P:intrinsic apoptotic signaling pathway in response to DNA damage"/>
    <property type="evidence" value="ECO:0007669"/>
    <property type="project" value="TreeGrafter"/>
</dbReference>
<evidence type="ECO:0000313" key="6">
    <source>
        <dbReference type="EMBL" id="KAF6732187.1"/>
    </source>
</evidence>
<dbReference type="Proteomes" id="UP000646548">
    <property type="component" value="Unassembled WGS sequence"/>
</dbReference>
<reference evidence="6" key="1">
    <citation type="journal article" name="BMC Genomics">
        <title>Long-read sequencing and de novo genome assembly of marine medaka (Oryzias melastigma).</title>
        <authorList>
            <person name="Liang P."/>
            <person name="Saqib H.S.A."/>
            <person name="Ni X."/>
            <person name="Shen Y."/>
        </authorList>
    </citation>
    <scope>NUCLEOTIDE SEQUENCE</scope>
    <source>
        <strain evidence="6">Bigg-433</strain>
    </source>
</reference>
<dbReference type="GO" id="GO:0010468">
    <property type="term" value="P:regulation of gene expression"/>
    <property type="evidence" value="ECO:0007669"/>
    <property type="project" value="TreeGrafter"/>
</dbReference>
<dbReference type="EMBL" id="WKFB01000196">
    <property type="protein sequence ID" value="KAF6732187.1"/>
    <property type="molecule type" value="Genomic_DNA"/>
</dbReference>
<gene>
    <name evidence="6" type="ORF">FQA47_004195</name>
</gene>
<dbReference type="Pfam" id="PF00412">
    <property type="entry name" value="LIM"/>
    <property type="match status" value="1"/>
</dbReference>
<organism evidence="6 7">
    <name type="scientific">Oryzias melastigma</name>
    <name type="common">Marine medaka</name>
    <dbReference type="NCBI Taxonomy" id="30732"/>
    <lineage>
        <taxon>Eukaryota</taxon>
        <taxon>Metazoa</taxon>
        <taxon>Chordata</taxon>
        <taxon>Craniata</taxon>
        <taxon>Vertebrata</taxon>
        <taxon>Euteleostomi</taxon>
        <taxon>Actinopterygii</taxon>
        <taxon>Neopterygii</taxon>
        <taxon>Teleostei</taxon>
        <taxon>Neoteleostei</taxon>
        <taxon>Acanthomorphata</taxon>
        <taxon>Ovalentaria</taxon>
        <taxon>Atherinomorphae</taxon>
        <taxon>Beloniformes</taxon>
        <taxon>Adrianichthyidae</taxon>
        <taxon>Oryziinae</taxon>
        <taxon>Oryzias</taxon>
    </lineage>
</organism>
<keyword evidence="2" id="KW-0862">Zinc</keyword>
<comment type="caution">
    <text evidence="6">The sequence shown here is derived from an EMBL/GenBank/DDBJ whole genome shotgun (WGS) entry which is preliminary data.</text>
</comment>
<dbReference type="InterPro" id="IPR001781">
    <property type="entry name" value="Znf_LIM"/>
</dbReference>
<dbReference type="PANTHER" id="PTHR46074">
    <property type="entry name" value="CYSTEINE-RICH PROTEIN CRIP FAMILY MEMBER"/>
    <property type="match status" value="1"/>
</dbReference>
<keyword evidence="1" id="KW-0479">Metal-binding</keyword>
<protein>
    <submittedName>
        <fullName evidence="6">Cysteine-rich protein 2</fullName>
    </submittedName>
</protein>
<dbReference type="AlphaFoldDB" id="A0A834CGQ3"/>
<evidence type="ECO:0000256" key="3">
    <source>
        <dbReference type="ARBA" id="ARBA00023038"/>
    </source>
</evidence>
<feature type="region of interest" description="Disordered" evidence="4">
    <location>
        <begin position="150"/>
        <end position="169"/>
    </location>
</feature>
<dbReference type="Gene3D" id="2.10.110.10">
    <property type="entry name" value="Cysteine Rich Protein"/>
    <property type="match status" value="1"/>
</dbReference>
<dbReference type="PANTHER" id="PTHR46074:SF3">
    <property type="entry name" value="CYSTEINE-RICH PROTEIN 1"/>
    <property type="match status" value="1"/>
</dbReference>
<feature type="domain" description="LIM zinc-binding" evidence="5">
    <location>
        <begin position="55"/>
        <end position="84"/>
    </location>
</feature>
<sequence length="169" mass="18754">MCVTTLPLRSWKECGRLIRTHKSTSSGFHHLNSSAAFRFQLEIVSLNDFGSTAEKVSSLGKDWHKFCLKCERCNKTLNPGGHAEVRRGGELKNLPFGSVFYCFPSFLCSMMGSPSATSPATPPSLDQKVSTSAVLVRTCMTPPPTKPLQLFPWKQTPNQRRRKLPDVGP</sequence>
<evidence type="ECO:0000259" key="5">
    <source>
        <dbReference type="Pfam" id="PF00412"/>
    </source>
</evidence>
<proteinExistence type="predicted"/>